<feature type="region of interest" description="Disordered" evidence="1">
    <location>
        <begin position="1"/>
        <end position="20"/>
    </location>
</feature>
<evidence type="ECO:0000313" key="2">
    <source>
        <dbReference type="EMBL" id="OSC99386.1"/>
    </source>
</evidence>
<accession>A0A1Y2IE66</accession>
<feature type="compositionally biased region" description="Pro residues" evidence="1">
    <location>
        <begin position="67"/>
        <end position="76"/>
    </location>
</feature>
<sequence>MLGLSGNECEVGFSASPPSLPPWLLFSITLWQLSSPLLSSRRFPPSSAPLHPRHSPSVKSTTSTSQYPPPSPPRHPTLPSVS</sequence>
<proteinExistence type="predicted"/>
<keyword evidence="3" id="KW-1185">Reference proteome</keyword>
<name>A0A1Y2IE66_TRAC3</name>
<dbReference type="Proteomes" id="UP000193067">
    <property type="component" value="Unassembled WGS sequence"/>
</dbReference>
<organism evidence="2 3">
    <name type="scientific">Trametes coccinea (strain BRFM310)</name>
    <name type="common">Pycnoporus coccineus</name>
    <dbReference type="NCBI Taxonomy" id="1353009"/>
    <lineage>
        <taxon>Eukaryota</taxon>
        <taxon>Fungi</taxon>
        <taxon>Dikarya</taxon>
        <taxon>Basidiomycota</taxon>
        <taxon>Agaricomycotina</taxon>
        <taxon>Agaricomycetes</taxon>
        <taxon>Polyporales</taxon>
        <taxon>Polyporaceae</taxon>
        <taxon>Trametes</taxon>
    </lineage>
</organism>
<dbReference type="EMBL" id="KZ084128">
    <property type="protein sequence ID" value="OSC99386.1"/>
    <property type="molecule type" value="Genomic_DNA"/>
</dbReference>
<evidence type="ECO:0000313" key="3">
    <source>
        <dbReference type="Proteomes" id="UP000193067"/>
    </source>
</evidence>
<gene>
    <name evidence="2" type="ORF">PYCCODRAFT_841281</name>
</gene>
<evidence type="ECO:0000256" key="1">
    <source>
        <dbReference type="SAM" id="MobiDB-lite"/>
    </source>
</evidence>
<feature type="region of interest" description="Disordered" evidence="1">
    <location>
        <begin position="41"/>
        <end position="82"/>
    </location>
</feature>
<protein>
    <submittedName>
        <fullName evidence="2">Uncharacterized protein</fullName>
    </submittedName>
</protein>
<reference evidence="2 3" key="1">
    <citation type="journal article" date="2015" name="Biotechnol. Biofuels">
        <title>Enhanced degradation of softwood versus hardwood by the white-rot fungus Pycnoporus coccineus.</title>
        <authorList>
            <person name="Couturier M."/>
            <person name="Navarro D."/>
            <person name="Chevret D."/>
            <person name="Henrissat B."/>
            <person name="Piumi F."/>
            <person name="Ruiz-Duenas F.J."/>
            <person name="Martinez A.T."/>
            <person name="Grigoriev I.V."/>
            <person name="Riley R."/>
            <person name="Lipzen A."/>
            <person name="Berrin J.G."/>
            <person name="Master E.R."/>
            <person name="Rosso M.N."/>
        </authorList>
    </citation>
    <scope>NUCLEOTIDE SEQUENCE [LARGE SCALE GENOMIC DNA]</scope>
    <source>
        <strain evidence="2 3">BRFM310</strain>
    </source>
</reference>
<dbReference type="AlphaFoldDB" id="A0A1Y2IE66"/>
<feature type="compositionally biased region" description="Low complexity" evidence="1">
    <location>
        <begin position="41"/>
        <end position="50"/>
    </location>
</feature>